<dbReference type="Proteomes" id="UP000245845">
    <property type="component" value="Unassembled WGS sequence"/>
</dbReference>
<reference evidence="5 6" key="1">
    <citation type="submission" date="2018-05" db="EMBL/GenBank/DDBJ databases">
        <title>The Hungate 1000. A catalogue of reference genomes from the rumen microbiome.</title>
        <authorList>
            <person name="Kelly W."/>
        </authorList>
    </citation>
    <scope>NUCLEOTIDE SEQUENCE [LARGE SCALE GENOMIC DNA]</scope>
    <source>
        <strain evidence="5 6">NLAE-zl-C242</strain>
    </source>
</reference>
<dbReference type="SMART" id="SM00342">
    <property type="entry name" value="HTH_ARAC"/>
    <property type="match status" value="1"/>
</dbReference>
<dbReference type="EMBL" id="QGDL01000004">
    <property type="protein sequence ID" value="PWJ30186.1"/>
    <property type="molecule type" value="Genomic_DNA"/>
</dbReference>
<dbReference type="OrthoDB" id="1650670at2"/>
<dbReference type="InterPro" id="IPR018062">
    <property type="entry name" value="HTH_AraC-typ_CS"/>
</dbReference>
<dbReference type="Pfam" id="PF12833">
    <property type="entry name" value="HTH_18"/>
    <property type="match status" value="1"/>
</dbReference>
<protein>
    <submittedName>
        <fullName evidence="5">Helix-turn-helix protein</fullName>
    </submittedName>
</protein>
<comment type="caution">
    <text evidence="5">The sequence shown here is derived from an EMBL/GenBank/DDBJ whole genome shotgun (WGS) entry which is preliminary data.</text>
</comment>
<keyword evidence="3" id="KW-0804">Transcription</keyword>
<proteinExistence type="predicted"/>
<dbReference type="PROSITE" id="PS01124">
    <property type="entry name" value="HTH_ARAC_FAMILY_2"/>
    <property type="match status" value="1"/>
</dbReference>
<evidence type="ECO:0000256" key="1">
    <source>
        <dbReference type="ARBA" id="ARBA00023015"/>
    </source>
</evidence>
<evidence type="ECO:0000313" key="5">
    <source>
        <dbReference type="EMBL" id="PWJ30186.1"/>
    </source>
</evidence>
<evidence type="ECO:0000256" key="2">
    <source>
        <dbReference type="ARBA" id="ARBA00023125"/>
    </source>
</evidence>
<dbReference type="PRINTS" id="PR00032">
    <property type="entry name" value="HTHARAC"/>
</dbReference>
<keyword evidence="2" id="KW-0238">DNA-binding</keyword>
<accession>A0A2Y9BB85</accession>
<dbReference type="SUPFAM" id="SSF46689">
    <property type="entry name" value="Homeodomain-like"/>
    <property type="match status" value="2"/>
</dbReference>
<feature type="domain" description="HTH araC/xylS-type" evidence="4">
    <location>
        <begin position="308"/>
        <end position="406"/>
    </location>
</feature>
<dbReference type="GO" id="GO:0043565">
    <property type="term" value="F:sequence-specific DNA binding"/>
    <property type="evidence" value="ECO:0007669"/>
    <property type="project" value="InterPro"/>
</dbReference>
<dbReference type="GO" id="GO:0003700">
    <property type="term" value="F:DNA-binding transcription factor activity"/>
    <property type="evidence" value="ECO:0007669"/>
    <property type="project" value="InterPro"/>
</dbReference>
<evidence type="ECO:0000259" key="4">
    <source>
        <dbReference type="PROSITE" id="PS01124"/>
    </source>
</evidence>
<dbReference type="RefSeq" id="WP_109730628.1">
    <property type="nucleotide sequence ID" value="NZ_BAAACK010000019.1"/>
</dbReference>
<name>A0A2Y9BB85_9FIRM</name>
<dbReference type="PANTHER" id="PTHR43280">
    <property type="entry name" value="ARAC-FAMILY TRANSCRIPTIONAL REGULATOR"/>
    <property type="match status" value="1"/>
</dbReference>
<dbReference type="PANTHER" id="PTHR43280:SF2">
    <property type="entry name" value="HTH-TYPE TRANSCRIPTIONAL REGULATOR EXSA"/>
    <property type="match status" value="1"/>
</dbReference>
<dbReference type="InterPro" id="IPR020449">
    <property type="entry name" value="Tscrpt_reg_AraC-type_HTH"/>
</dbReference>
<dbReference type="Gene3D" id="1.10.10.60">
    <property type="entry name" value="Homeodomain-like"/>
    <property type="match status" value="2"/>
</dbReference>
<organism evidence="5 6">
    <name type="scientific">Faecalicatena orotica</name>
    <dbReference type="NCBI Taxonomy" id="1544"/>
    <lineage>
        <taxon>Bacteria</taxon>
        <taxon>Bacillati</taxon>
        <taxon>Bacillota</taxon>
        <taxon>Clostridia</taxon>
        <taxon>Lachnospirales</taxon>
        <taxon>Lachnospiraceae</taxon>
        <taxon>Faecalicatena</taxon>
    </lineage>
</organism>
<dbReference type="PROSITE" id="PS00041">
    <property type="entry name" value="HTH_ARAC_FAMILY_1"/>
    <property type="match status" value="1"/>
</dbReference>
<keyword evidence="1" id="KW-0805">Transcription regulation</keyword>
<keyword evidence="6" id="KW-1185">Reference proteome</keyword>
<sequence length="410" mass="47133">MKYHSDLELFQKLLQNLHLNVSLLKKSSDPVPDITLGLYSLIKTDFDFQGQFWNRIELFEENKIYRVNNSFWYRYLLFQLPDTDEPTFALIGPYALMNISEKMTLDTARRLNLPAALYPQLQKFYEGIPQLSDESVLLSIINVFGERFWGRMDNFSLQDVENSVIADLDPVAERPDYKEPEEALLSMQILEDRYAGENELMLAVSQGQTLKAEAFLNRFGQQVMEKRSADPIRNEKNYLIILNTLLRKAAENGAVHPLHIDSLSSRFAHRIEMLAALENVPALQKEMVHKYCLLVKNHSMKGYSLLIQKVLTRIDSDLTADLGLKAQAELLQVNPSYLSALFKKETGSTLTEYVNKKRIEHALFLLNSTNMQIQTVAQYCGIADVNYFTKTFKKLIGKTPKEYRATLGRV</sequence>
<dbReference type="InterPro" id="IPR018060">
    <property type="entry name" value="HTH_AraC"/>
</dbReference>
<dbReference type="InterPro" id="IPR009057">
    <property type="entry name" value="Homeodomain-like_sf"/>
</dbReference>
<evidence type="ECO:0000313" key="6">
    <source>
        <dbReference type="Proteomes" id="UP000245845"/>
    </source>
</evidence>
<gene>
    <name evidence="5" type="ORF">A8806_10451</name>
</gene>
<evidence type="ECO:0000256" key="3">
    <source>
        <dbReference type="ARBA" id="ARBA00023163"/>
    </source>
</evidence>
<dbReference type="AlphaFoldDB" id="A0A2Y9BB85"/>